<proteinExistence type="predicted"/>
<keyword evidence="2" id="KW-1133">Transmembrane helix</keyword>
<reference evidence="3 4" key="1">
    <citation type="journal article" date="2013" name="Nat. Commun.">
        <title>The evolution and pathogenic mechanisms of the rice sheath blight pathogen.</title>
        <authorList>
            <person name="Zheng A."/>
            <person name="Lin R."/>
            <person name="Xu L."/>
            <person name="Qin P."/>
            <person name="Tang C."/>
            <person name="Ai P."/>
            <person name="Zhang D."/>
            <person name="Liu Y."/>
            <person name="Sun Z."/>
            <person name="Feng H."/>
            <person name="Wang Y."/>
            <person name="Chen Y."/>
            <person name="Liang X."/>
            <person name="Fu R."/>
            <person name="Li Q."/>
            <person name="Zhang J."/>
            <person name="Yu X."/>
            <person name="Xie Z."/>
            <person name="Ding L."/>
            <person name="Guan P."/>
            <person name="Tang J."/>
            <person name="Liang Y."/>
            <person name="Wang S."/>
            <person name="Deng Q."/>
            <person name="Li S."/>
            <person name="Zhu J."/>
            <person name="Wang L."/>
            <person name="Liu H."/>
            <person name="Li P."/>
        </authorList>
    </citation>
    <scope>NUCLEOTIDE SEQUENCE [LARGE SCALE GENOMIC DNA]</scope>
    <source>
        <strain evidence="4">AG-1 IA</strain>
    </source>
</reference>
<feature type="compositionally biased region" description="Polar residues" evidence="1">
    <location>
        <begin position="401"/>
        <end position="410"/>
    </location>
</feature>
<keyword evidence="2" id="KW-0812">Transmembrane</keyword>
<keyword evidence="4" id="KW-1185">Reference proteome</keyword>
<evidence type="ECO:0000256" key="1">
    <source>
        <dbReference type="SAM" id="MobiDB-lite"/>
    </source>
</evidence>
<evidence type="ECO:0000256" key="2">
    <source>
        <dbReference type="SAM" id="Phobius"/>
    </source>
</evidence>
<evidence type="ECO:0000313" key="4">
    <source>
        <dbReference type="Proteomes" id="UP000011668"/>
    </source>
</evidence>
<sequence>MRDSWVCILTNYSDLDADFTIQLVFLGGRAFPAPILVAADEEGVRFSPTVLCGSQPLRATTMTIDLFSRVALILLWVLAFATPVGDYKSLLLDTGPWPSLPIARHDSYPQIPYVRVLAPKLTARYALSTSLVYSAPIKVGKAKKSRANHREATPVFSSIMGRANNYSIELASLTKIIDSTISFLIEAPVIAHTEPPVSLSQPVGYRGGLVRLVPGVHPALLCRRFKSVVIRFAFTSCLVISIIVGLLAHPHAPCYVLDSDPNPVAPSVCNDSQNAAPTTLELLPPLVFSPLSTDFIYLSLPVFPPLPSEFLLPQLVFTPLSDELLDLPLFAHAPEPPDESPPPIDLDSSFLEPARVPLPSITDDERVALDLPIVEYSSVPVDVVPALSAGIDAKNRAEGTTDMNDTSTGGKTLEPEVSTSSTGKSSLCEYFEFYRPPNLANYPPEDRARVKEREIRLAKKVQTKCRREDAKEGREERQQISPYMAVWMEMLKHGCIPAGGEGSEGCEVKSIARWKDDAQGRAKVTKGVRWRDEV</sequence>
<protein>
    <submittedName>
        <fullName evidence="3">Uncharacterized protein</fullName>
    </submittedName>
</protein>
<comment type="caution">
    <text evidence="3">The sequence shown here is derived from an EMBL/GenBank/DDBJ whole genome shotgun (WGS) entry which is preliminary data.</text>
</comment>
<organism evidence="3 4">
    <name type="scientific">Thanatephorus cucumeris (strain AG1-IA)</name>
    <name type="common">Rice sheath blight fungus</name>
    <name type="synonym">Rhizoctonia solani</name>
    <dbReference type="NCBI Taxonomy" id="983506"/>
    <lineage>
        <taxon>Eukaryota</taxon>
        <taxon>Fungi</taxon>
        <taxon>Dikarya</taxon>
        <taxon>Basidiomycota</taxon>
        <taxon>Agaricomycotina</taxon>
        <taxon>Agaricomycetes</taxon>
        <taxon>Cantharellales</taxon>
        <taxon>Ceratobasidiaceae</taxon>
        <taxon>Rhizoctonia</taxon>
        <taxon>Rhizoctonia solani AG-1</taxon>
    </lineage>
</organism>
<accession>L8WMA2</accession>
<feature type="transmembrane region" description="Helical" evidence="2">
    <location>
        <begin position="66"/>
        <end position="84"/>
    </location>
</feature>
<gene>
    <name evidence="3" type="ORF">AG1IA_06885</name>
</gene>
<name>L8WMA2_THACA</name>
<dbReference type="Proteomes" id="UP000011668">
    <property type="component" value="Unassembled WGS sequence"/>
</dbReference>
<dbReference type="AlphaFoldDB" id="L8WMA2"/>
<keyword evidence="2" id="KW-0472">Membrane</keyword>
<dbReference type="HOGENOM" id="CLU_624355_0_0_1"/>
<dbReference type="OrthoDB" id="10351510at2759"/>
<dbReference type="EMBL" id="AFRT01001929">
    <property type="protein sequence ID" value="ELU39085.1"/>
    <property type="molecule type" value="Genomic_DNA"/>
</dbReference>
<feature type="region of interest" description="Disordered" evidence="1">
    <location>
        <begin position="395"/>
        <end position="421"/>
    </location>
</feature>
<evidence type="ECO:0000313" key="3">
    <source>
        <dbReference type="EMBL" id="ELU39085.1"/>
    </source>
</evidence>